<evidence type="ECO:0000313" key="1">
    <source>
        <dbReference type="EMBL" id="CAH1417389.1"/>
    </source>
</evidence>
<dbReference type="Proteomes" id="UP001157418">
    <property type="component" value="Unassembled WGS sequence"/>
</dbReference>
<dbReference type="EMBL" id="CAKMRJ010000020">
    <property type="protein sequence ID" value="CAH1417389.1"/>
    <property type="molecule type" value="Genomic_DNA"/>
</dbReference>
<comment type="caution">
    <text evidence="1">The sequence shown here is derived from an EMBL/GenBank/DDBJ whole genome shotgun (WGS) entry which is preliminary data.</text>
</comment>
<protein>
    <submittedName>
        <fullName evidence="1">Uncharacterized protein</fullName>
    </submittedName>
</protein>
<evidence type="ECO:0000313" key="2">
    <source>
        <dbReference type="Proteomes" id="UP001157418"/>
    </source>
</evidence>
<gene>
    <name evidence="1" type="ORF">LVIROSA_LOCUS5072</name>
</gene>
<accession>A0AAU9LV09</accession>
<name>A0AAU9LV09_9ASTR</name>
<sequence>MFFDLLHTSSSLPALASTFTHLGSPHRIQSKPFPSFPTISPTKQGIFRSARRDEAGSPLSPLHHRKVHLKDVLGK</sequence>
<proteinExistence type="predicted"/>
<dbReference type="AlphaFoldDB" id="A0AAU9LV09"/>
<reference evidence="1 2" key="1">
    <citation type="submission" date="2022-01" db="EMBL/GenBank/DDBJ databases">
        <authorList>
            <person name="Xiong W."/>
            <person name="Schranz E."/>
        </authorList>
    </citation>
    <scope>NUCLEOTIDE SEQUENCE [LARGE SCALE GENOMIC DNA]</scope>
</reference>
<organism evidence="1 2">
    <name type="scientific">Lactuca virosa</name>
    <dbReference type="NCBI Taxonomy" id="75947"/>
    <lineage>
        <taxon>Eukaryota</taxon>
        <taxon>Viridiplantae</taxon>
        <taxon>Streptophyta</taxon>
        <taxon>Embryophyta</taxon>
        <taxon>Tracheophyta</taxon>
        <taxon>Spermatophyta</taxon>
        <taxon>Magnoliopsida</taxon>
        <taxon>eudicotyledons</taxon>
        <taxon>Gunneridae</taxon>
        <taxon>Pentapetalae</taxon>
        <taxon>asterids</taxon>
        <taxon>campanulids</taxon>
        <taxon>Asterales</taxon>
        <taxon>Asteraceae</taxon>
        <taxon>Cichorioideae</taxon>
        <taxon>Cichorieae</taxon>
        <taxon>Lactucinae</taxon>
        <taxon>Lactuca</taxon>
    </lineage>
</organism>
<keyword evidence="2" id="KW-1185">Reference proteome</keyword>